<evidence type="ECO:0000256" key="3">
    <source>
        <dbReference type="ARBA" id="ARBA00022514"/>
    </source>
</evidence>
<evidence type="ECO:0000256" key="4">
    <source>
        <dbReference type="ARBA" id="ARBA00022525"/>
    </source>
</evidence>
<accession>A0AAV6Z630</accession>
<reference evidence="5" key="1">
    <citation type="thesis" date="2020" institute="ProQuest LLC" country="789 East Eisenhower Parkway, Ann Arbor, MI, USA">
        <title>Comparative Genomics and Chromosome Evolution.</title>
        <authorList>
            <person name="Mudd A.B."/>
        </authorList>
    </citation>
    <scope>NUCLEOTIDE SEQUENCE</scope>
    <source>
        <strain evidence="5">237g6f4</strain>
        <tissue evidence="5">Blood</tissue>
    </source>
</reference>
<dbReference type="PANTHER" id="PTHR21353:SF8">
    <property type="entry name" value="CARDIOTROPHIN-2"/>
    <property type="match status" value="1"/>
</dbReference>
<evidence type="ECO:0000256" key="2">
    <source>
        <dbReference type="ARBA" id="ARBA00007432"/>
    </source>
</evidence>
<comment type="similarity">
    <text evidence="2">Belongs to the IL-6 superfamily.</text>
</comment>
<dbReference type="SUPFAM" id="SSF47266">
    <property type="entry name" value="4-helical cytokines"/>
    <property type="match status" value="1"/>
</dbReference>
<name>A0AAV6Z630_ENGPU</name>
<comment type="caution">
    <text evidence="5">The sequence shown here is derived from an EMBL/GenBank/DDBJ whole genome shotgun (WGS) entry which is preliminary data.</text>
</comment>
<evidence type="ECO:0000313" key="5">
    <source>
        <dbReference type="EMBL" id="KAG8541926.1"/>
    </source>
</evidence>
<dbReference type="PANTHER" id="PTHR21353">
    <property type="match status" value="1"/>
</dbReference>
<keyword evidence="3" id="KW-0202">Cytokine</keyword>
<evidence type="ECO:0008006" key="7">
    <source>
        <dbReference type="Google" id="ProtNLM"/>
    </source>
</evidence>
<dbReference type="Pfam" id="PF06875">
    <property type="entry name" value="PRF"/>
    <property type="match status" value="1"/>
</dbReference>
<dbReference type="EMBL" id="WNYA01006207">
    <property type="protein sequence ID" value="KAG8541926.1"/>
    <property type="molecule type" value="Genomic_DNA"/>
</dbReference>
<dbReference type="InterPro" id="IPR009079">
    <property type="entry name" value="4_helix_cytokine-like_core"/>
</dbReference>
<dbReference type="Gene3D" id="1.20.1250.10">
    <property type="match status" value="1"/>
</dbReference>
<sequence length="206" mass="23508">MAMSVTIWLRGSTAAPLSGEEIITQIHGLATLYKTNSTLMLKTYLQYQGPPFSDINFSFPSWFENGLPTAAMGFKAWRCLCPGDRLLQAKQAFYAMSEFFQLVRDDQTALNPAASDLHQLLEIARRSSEALLSNLNQAMIMIGFQPPSTQPEPLSWTSTDDNTFKRKVRGYVLCREYKDWLMRLAMDMDRLKSTRNRREIADCCRS</sequence>
<protein>
    <recommendedName>
        <fullName evidence="7">Ciliary neurotrophic factor</fullName>
    </recommendedName>
</protein>
<dbReference type="GO" id="GO:0005615">
    <property type="term" value="C:extracellular space"/>
    <property type="evidence" value="ECO:0007669"/>
    <property type="project" value="UniProtKB-KW"/>
</dbReference>
<dbReference type="Proteomes" id="UP000824782">
    <property type="component" value="Unassembled WGS sequence"/>
</dbReference>
<organism evidence="5 6">
    <name type="scientific">Engystomops pustulosus</name>
    <name type="common">Tungara frog</name>
    <name type="synonym">Physalaemus pustulosus</name>
    <dbReference type="NCBI Taxonomy" id="76066"/>
    <lineage>
        <taxon>Eukaryota</taxon>
        <taxon>Metazoa</taxon>
        <taxon>Chordata</taxon>
        <taxon>Craniata</taxon>
        <taxon>Vertebrata</taxon>
        <taxon>Euteleostomi</taxon>
        <taxon>Amphibia</taxon>
        <taxon>Batrachia</taxon>
        <taxon>Anura</taxon>
        <taxon>Neobatrachia</taxon>
        <taxon>Hyloidea</taxon>
        <taxon>Leptodactylidae</taxon>
        <taxon>Leiuperinae</taxon>
        <taxon>Engystomops</taxon>
    </lineage>
</organism>
<dbReference type="GO" id="GO:0005125">
    <property type="term" value="F:cytokine activity"/>
    <property type="evidence" value="ECO:0007669"/>
    <property type="project" value="UniProtKB-KW"/>
</dbReference>
<evidence type="ECO:0000256" key="1">
    <source>
        <dbReference type="ARBA" id="ARBA00004613"/>
    </source>
</evidence>
<keyword evidence="6" id="KW-1185">Reference proteome</keyword>
<evidence type="ECO:0000313" key="6">
    <source>
        <dbReference type="Proteomes" id="UP000824782"/>
    </source>
</evidence>
<comment type="subcellular location">
    <subcellularLocation>
        <location evidence="1">Secreted</location>
    </subcellularLocation>
</comment>
<proteinExistence type="inferred from homology"/>
<dbReference type="InterPro" id="IPR010681">
    <property type="entry name" value="PRF/CT"/>
</dbReference>
<keyword evidence="4" id="KW-0964">Secreted</keyword>
<gene>
    <name evidence="5" type="ORF">GDO81_027940</name>
</gene>
<dbReference type="AlphaFoldDB" id="A0AAV6Z630"/>
<dbReference type="GO" id="GO:0007166">
    <property type="term" value="P:cell surface receptor signaling pathway"/>
    <property type="evidence" value="ECO:0007669"/>
    <property type="project" value="TreeGrafter"/>
</dbReference>